<organism evidence="2 3">
    <name type="scientific">Anopheles maculatus</name>
    <dbReference type="NCBI Taxonomy" id="74869"/>
    <lineage>
        <taxon>Eukaryota</taxon>
        <taxon>Metazoa</taxon>
        <taxon>Ecdysozoa</taxon>
        <taxon>Arthropoda</taxon>
        <taxon>Hexapoda</taxon>
        <taxon>Insecta</taxon>
        <taxon>Pterygota</taxon>
        <taxon>Neoptera</taxon>
        <taxon>Endopterygota</taxon>
        <taxon>Diptera</taxon>
        <taxon>Nematocera</taxon>
        <taxon>Culicoidea</taxon>
        <taxon>Culicidae</taxon>
        <taxon>Anophelinae</taxon>
        <taxon>Anopheles</taxon>
        <taxon>Anopheles maculatus group</taxon>
    </lineage>
</organism>
<proteinExistence type="predicted"/>
<protein>
    <submittedName>
        <fullName evidence="2">Uncharacterized protein</fullName>
    </submittedName>
</protein>
<feature type="region of interest" description="Disordered" evidence="1">
    <location>
        <begin position="121"/>
        <end position="144"/>
    </location>
</feature>
<dbReference type="AlphaFoldDB" id="A0A182SI61"/>
<evidence type="ECO:0000256" key="1">
    <source>
        <dbReference type="SAM" id="MobiDB-lite"/>
    </source>
</evidence>
<dbReference type="VEuPathDB" id="VectorBase:AMAM007297"/>
<feature type="compositionally biased region" description="Acidic residues" evidence="1">
    <location>
        <begin position="1"/>
        <end position="11"/>
    </location>
</feature>
<feature type="compositionally biased region" description="Low complexity" evidence="1">
    <location>
        <begin position="122"/>
        <end position="137"/>
    </location>
</feature>
<reference evidence="3" key="1">
    <citation type="submission" date="2013-09" db="EMBL/GenBank/DDBJ databases">
        <title>The Genome Sequence of Anopheles maculatus species B.</title>
        <authorList>
            <consortium name="The Broad Institute Genomics Platform"/>
            <person name="Neafsey D.E."/>
            <person name="Besansky N."/>
            <person name="Howell P."/>
            <person name="Walton C."/>
            <person name="Young S.K."/>
            <person name="Zeng Q."/>
            <person name="Gargeya S."/>
            <person name="Fitzgerald M."/>
            <person name="Haas B."/>
            <person name="Abouelleil A."/>
            <person name="Allen A.W."/>
            <person name="Alvarado L."/>
            <person name="Arachchi H.M."/>
            <person name="Berlin A.M."/>
            <person name="Chapman S.B."/>
            <person name="Gainer-Dewar J."/>
            <person name="Goldberg J."/>
            <person name="Griggs A."/>
            <person name="Gujja S."/>
            <person name="Hansen M."/>
            <person name="Howarth C."/>
            <person name="Imamovic A."/>
            <person name="Ireland A."/>
            <person name="Larimer J."/>
            <person name="McCowan C."/>
            <person name="Murphy C."/>
            <person name="Pearson M."/>
            <person name="Poon T.W."/>
            <person name="Priest M."/>
            <person name="Roberts A."/>
            <person name="Saif S."/>
            <person name="Shea T."/>
            <person name="Sisk P."/>
            <person name="Sykes S."/>
            <person name="Wortman J."/>
            <person name="Nusbaum C."/>
            <person name="Birren B."/>
        </authorList>
    </citation>
    <scope>NUCLEOTIDE SEQUENCE [LARGE SCALE GENOMIC DNA]</scope>
    <source>
        <strain evidence="3">maculatus3</strain>
    </source>
</reference>
<feature type="compositionally biased region" description="Acidic residues" evidence="1">
    <location>
        <begin position="50"/>
        <end position="68"/>
    </location>
</feature>
<evidence type="ECO:0000313" key="3">
    <source>
        <dbReference type="Proteomes" id="UP000075901"/>
    </source>
</evidence>
<accession>A0A182SI61</accession>
<reference evidence="2" key="2">
    <citation type="submission" date="2020-05" db="UniProtKB">
        <authorList>
            <consortium name="EnsemblMetazoa"/>
        </authorList>
    </citation>
    <scope>IDENTIFICATION</scope>
    <source>
        <strain evidence="2">maculatus3</strain>
    </source>
</reference>
<dbReference type="Proteomes" id="UP000075901">
    <property type="component" value="Unassembled WGS sequence"/>
</dbReference>
<evidence type="ECO:0000313" key="2">
    <source>
        <dbReference type="EnsemblMetazoa" id="AMAM007297-PA"/>
    </source>
</evidence>
<keyword evidence="3" id="KW-1185">Reference proteome</keyword>
<dbReference type="EnsemblMetazoa" id="AMAM007297-RA">
    <property type="protein sequence ID" value="AMAM007297-PA"/>
    <property type="gene ID" value="AMAM007297"/>
</dbReference>
<name>A0A182SI61_9DIPT</name>
<sequence length="173" mass="18838">EADGTGDEEDSASCADSPSKKVAKSETTNGVTVTVDERSATVVATTENGGSEECEEEEEMENVEYNLDEEYKSLGPIVPPPDIIQKSVHPPITPPKNGKIPYNSLSFKELMQLNETPKIMQEAKTAKPAKTGTGTETVPSGRNYEHFLDDSGLCSKPIILPRKKRVYYSGPFV</sequence>
<feature type="region of interest" description="Disordered" evidence="1">
    <location>
        <begin position="1"/>
        <end position="100"/>
    </location>
</feature>